<dbReference type="InterPro" id="IPR008580">
    <property type="entry name" value="PPPDE_dom"/>
</dbReference>
<evidence type="ECO:0000256" key="2">
    <source>
        <dbReference type="ARBA" id="ARBA00022670"/>
    </source>
</evidence>
<dbReference type="SMART" id="SM01179">
    <property type="entry name" value="DUF862"/>
    <property type="match status" value="1"/>
</dbReference>
<dbReference type="PROSITE" id="PS51858">
    <property type="entry name" value="PPPDE"/>
    <property type="match status" value="1"/>
</dbReference>
<dbReference type="Gene3D" id="3.90.1720.30">
    <property type="entry name" value="PPPDE domains"/>
    <property type="match status" value="1"/>
</dbReference>
<name>A0AA85FDN2_9TREM</name>
<dbReference type="GO" id="GO:0006508">
    <property type="term" value="P:proteolysis"/>
    <property type="evidence" value="ECO:0007669"/>
    <property type="project" value="UniProtKB-KW"/>
</dbReference>
<reference evidence="7" key="2">
    <citation type="submission" date="2023-11" db="UniProtKB">
        <authorList>
            <consortium name="WormBaseParasite"/>
        </authorList>
    </citation>
    <scope>IDENTIFICATION</scope>
</reference>
<dbReference type="Proteomes" id="UP000050792">
    <property type="component" value="Unassembled WGS sequence"/>
</dbReference>
<feature type="domain" description="PPPDE" evidence="5">
    <location>
        <begin position="55"/>
        <end position="199"/>
    </location>
</feature>
<proteinExistence type="inferred from homology"/>
<dbReference type="PANTHER" id="PTHR12378">
    <property type="entry name" value="DESUMOYLATING ISOPEPTIDASE"/>
    <property type="match status" value="1"/>
</dbReference>
<dbReference type="Pfam" id="PF05903">
    <property type="entry name" value="Peptidase_C97"/>
    <property type="match status" value="1"/>
</dbReference>
<sequence length="395" mass="46136">MEKMSPLMGFWEKLRMKLDRVSSTQTSTSENHETETNTTIPNCTTTHSTNNSVATPVTVNVYDMLWINDYVSSLGIGVYHTGVVVHGTEYSYGGHPLTNSGVFSMLPRDSAYLGENYSYKVTLSMGYTDFTASDVTLLLENITTDYRGDQYHLLNKNCNHFSDTFVQLLCGRSLPKWINRLATIGSKLPFIERTLPIEWLRPHQQINNPINKEEIYNNNIECIEQSETTSLHNLRRINTIERLQNCLHHHIHKHKQNHSDIYSLINKKQLINYNWYLYLKQCKTFYESNSNDLYNTMNNHSINIINNIHYCIDHQPIHEYNSNQKYTDPFTNYSYFDYSFTNKILSHSISLPSISLNYSRSFCKSFKSIKRTQSITFDNYINLDNNNKHVNMIYE</sequence>
<dbReference type="GO" id="GO:0016579">
    <property type="term" value="P:protein deubiquitination"/>
    <property type="evidence" value="ECO:0007669"/>
    <property type="project" value="TreeGrafter"/>
</dbReference>
<reference evidence="6" key="1">
    <citation type="submission" date="2022-06" db="EMBL/GenBank/DDBJ databases">
        <authorList>
            <person name="Berger JAMES D."/>
            <person name="Berger JAMES D."/>
        </authorList>
    </citation>
    <scope>NUCLEOTIDE SEQUENCE [LARGE SCALE GENOMIC DNA]</scope>
</reference>
<keyword evidence="6" id="KW-1185">Reference proteome</keyword>
<dbReference type="InterPro" id="IPR042266">
    <property type="entry name" value="PPPDE_sf"/>
</dbReference>
<comment type="similarity">
    <text evidence="1">Belongs to the DeSI family.</text>
</comment>
<organism evidence="6 7">
    <name type="scientific">Schistosoma rodhaini</name>
    <dbReference type="NCBI Taxonomy" id="6188"/>
    <lineage>
        <taxon>Eukaryota</taxon>
        <taxon>Metazoa</taxon>
        <taxon>Spiralia</taxon>
        <taxon>Lophotrochozoa</taxon>
        <taxon>Platyhelminthes</taxon>
        <taxon>Trematoda</taxon>
        <taxon>Digenea</taxon>
        <taxon>Strigeidida</taxon>
        <taxon>Schistosomatoidea</taxon>
        <taxon>Schistosomatidae</taxon>
        <taxon>Schistosoma</taxon>
    </lineage>
</organism>
<feature type="region of interest" description="Disordered" evidence="4">
    <location>
        <begin position="21"/>
        <end position="49"/>
    </location>
</feature>
<evidence type="ECO:0000256" key="4">
    <source>
        <dbReference type="SAM" id="MobiDB-lite"/>
    </source>
</evidence>
<dbReference type="GO" id="GO:0101005">
    <property type="term" value="F:deubiquitinase activity"/>
    <property type="evidence" value="ECO:0007669"/>
    <property type="project" value="TreeGrafter"/>
</dbReference>
<feature type="compositionally biased region" description="Low complexity" evidence="4">
    <location>
        <begin position="36"/>
        <end position="49"/>
    </location>
</feature>
<protein>
    <recommendedName>
        <fullName evidence="5">PPPDE domain-containing protein</fullName>
    </recommendedName>
</protein>
<evidence type="ECO:0000256" key="3">
    <source>
        <dbReference type="ARBA" id="ARBA00022801"/>
    </source>
</evidence>
<keyword evidence="3" id="KW-0378">Hydrolase</keyword>
<evidence type="ECO:0000256" key="1">
    <source>
        <dbReference type="ARBA" id="ARBA00008140"/>
    </source>
</evidence>
<accession>A0AA85FDN2</accession>
<dbReference type="AlphaFoldDB" id="A0AA85FDN2"/>
<dbReference type="WBParaSite" id="SRDH1_43740.1">
    <property type="protein sequence ID" value="SRDH1_43740.1"/>
    <property type="gene ID" value="SRDH1_43740"/>
</dbReference>
<keyword evidence="2" id="KW-0645">Protease</keyword>
<evidence type="ECO:0000259" key="5">
    <source>
        <dbReference type="PROSITE" id="PS51858"/>
    </source>
</evidence>
<evidence type="ECO:0000313" key="7">
    <source>
        <dbReference type="WBParaSite" id="SRDH1_43740.1"/>
    </source>
</evidence>
<evidence type="ECO:0000313" key="6">
    <source>
        <dbReference type="Proteomes" id="UP000050792"/>
    </source>
</evidence>
<dbReference type="PANTHER" id="PTHR12378:SF80">
    <property type="entry name" value="IP06716P-RELATED"/>
    <property type="match status" value="1"/>
</dbReference>